<evidence type="ECO:0000313" key="1">
    <source>
        <dbReference type="EMBL" id="RPA84966.1"/>
    </source>
</evidence>
<proteinExistence type="predicted"/>
<dbReference type="AlphaFoldDB" id="A0A3N4IH60"/>
<gene>
    <name evidence="1" type="ORF">BJ508DRAFT_323154</name>
</gene>
<dbReference type="Proteomes" id="UP000275078">
    <property type="component" value="Unassembled WGS sequence"/>
</dbReference>
<keyword evidence="2" id="KW-1185">Reference proteome</keyword>
<accession>A0A3N4IH60</accession>
<organism evidence="1 2">
    <name type="scientific">Ascobolus immersus RN42</name>
    <dbReference type="NCBI Taxonomy" id="1160509"/>
    <lineage>
        <taxon>Eukaryota</taxon>
        <taxon>Fungi</taxon>
        <taxon>Dikarya</taxon>
        <taxon>Ascomycota</taxon>
        <taxon>Pezizomycotina</taxon>
        <taxon>Pezizomycetes</taxon>
        <taxon>Pezizales</taxon>
        <taxon>Ascobolaceae</taxon>
        <taxon>Ascobolus</taxon>
    </lineage>
</organism>
<evidence type="ECO:0000313" key="2">
    <source>
        <dbReference type="Proteomes" id="UP000275078"/>
    </source>
</evidence>
<reference evidence="1 2" key="1">
    <citation type="journal article" date="2018" name="Nat. Ecol. Evol.">
        <title>Pezizomycetes genomes reveal the molecular basis of ectomycorrhizal truffle lifestyle.</title>
        <authorList>
            <person name="Murat C."/>
            <person name="Payen T."/>
            <person name="Noel B."/>
            <person name="Kuo A."/>
            <person name="Morin E."/>
            <person name="Chen J."/>
            <person name="Kohler A."/>
            <person name="Krizsan K."/>
            <person name="Balestrini R."/>
            <person name="Da Silva C."/>
            <person name="Montanini B."/>
            <person name="Hainaut M."/>
            <person name="Levati E."/>
            <person name="Barry K.W."/>
            <person name="Belfiori B."/>
            <person name="Cichocki N."/>
            <person name="Clum A."/>
            <person name="Dockter R.B."/>
            <person name="Fauchery L."/>
            <person name="Guy J."/>
            <person name="Iotti M."/>
            <person name="Le Tacon F."/>
            <person name="Lindquist E.A."/>
            <person name="Lipzen A."/>
            <person name="Malagnac F."/>
            <person name="Mello A."/>
            <person name="Molinier V."/>
            <person name="Miyauchi S."/>
            <person name="Poulain J."/>
            <person name="Riccioni C."/>
            <person name="Rubini A."/>
            <person name="Sitrit Y."/>
            <person name="Splivallo R."/>
            <person name="Traeger S."/>
            <person name="Wang M."/>
            <person name="Zifcakova L."/>
            <person name="Wipf D."/>
            <person name="Zambonelli A."/>
            <person name="Paolocci F."/>
            <person name="Nowrousian M."/>
            <person name="Ottonello S."/>
            <person name="Baldrian P."/>
            <person name="Spatafora J.W."/>
            <person name="Henrissat B."/>
            <person name="Nagy L.G."/>
            <person name="Aury J.M."/>
            <person name="Wincker P."/>
            <person name="Grigoriev I.V."/>
            <person name="Bonfante P."/>
            <person name="Martin F.M."/>
        </authorList>
    </citation>
    <scope>NUCLEOTIDE SEQUENCE [LARGE SCALE GENOMIC DNA]</scope>
    <source>
        <strain evidence="1 2">RN42</strain>
    </source>
</reference>
<protein>
    <submittedName>
        <fullName evidence="1">Uncharacterized protein</fullName>
    </submittedName>
</protein>
<sequence length="232" mass="25448">MFVGNWSPENGGEITLSLGGLGFDSELSACCRIYSSEDWLRRTDYGGRTSVLSENSFVAGGLVSHRTGSQLEDLVLAGRLADRRISASEGWLSEEWLSVWEDWLWASRARKSRSSESVGGLSKVWLSASADWLIGGLTGRLGGGLIRFRTNFRTAGGMARRRTGYEESVCRRAGYRVHAPEFPEDGLVGGWICRRTLAGFSKDGLVGPGELTFDLGDLALDLGAHWRLFFSD</sequence>
<name>A0A3N4IH60_ASCIM</name>
<dbReference type="EMBL" id="ML119656">
    <property type="protein sequence ID" value="RPA84966.1"/>
    <property type="molecule type" value="Genomic_DNA"/>
</dbReference>